<protein>
    <submittedName>
        <fullName evidence="3">Uncharacterized protein</fullName>
    </submittedName>
</protein>
<comment type="caution">
    <text evidence="3">The sequence shown here is derived from an EMBL/GenBank/DDBJ whole genome shotgun (WGS) entry which is preliminary data.</text>
</comment>
<evidence type="ECO:0000313" key="3">
    <source>
        <dbReference type="EMBL" id="KAF8872971.1"/>
    </source>
</evidence>
<keyword evidence="2" id="KW-1133">Transmembrane helix</keyword>
<keyword evidence="4" id="KW-1185">Reference proteome</keyword>
<proteinExistence type="predicted"/>
<dbReference type="Proteomes" id="UP000724874">
    <property type="component" value="Unassembled WGS sequence"/>
</dbReference>
<feature type="transmembrane region" description="Helical" evidence="2">
    <location>
        <begin position="401"/>
        <end position="418"/>
    </location>
</feature>
<name>A0A9P5TF48_GYMJU</name>
<dbReference type="AlphaFoldDB" id="A0A9P5TF48"/>
<evidence type="ECO:0000256" key="1">
    <source>
        <dbReference type="SAM" id="MobiDB-lite"/>
    </source>
</evidence>
<dbReference type="OrthoDB" id="3070904at2759"/>
<organism evidence="3 4">
    <name type="scientific">Gymnopilus junonius</name>
    <name type="common">Spectacular rustgill mushroom</name>
    <name type="synonym">Gymnopilus spectabilis subsp. junonius</name>
    <dbReference type="NCBI Taxonomy" id="109634"/>
    <lineage>
        <taxon>Eukaryota</taxon>
        <taxon>Fungi</taxon>
        <taxon>Dikarya</taxon>
        <taxon>Basidiomycota</taxon>
        <taxon>Agaricomycotina</taxon>
        <taxon>Agaricomycetes</taxon>
        <taxon>Agaricomycetidae</taxon>
        <taxon>Agaricales</taxon>
        <taxon>Agaricineae</taxon>
        <taxon>Hymenogastraceae</taxon>
        <taxon>Gymnopilus</taxon>
    </lineage>
</organism>
<accession>A0A9P5TF48</accession>
<sequence length="499" mass="55204">MRSPAKPIAAQGSSHSTGGTLRGKAIGGAINIADAPTIWNEIHVPARLPPVKGKIYVYLSDKNPAEIEIGTGVKPSFVMPVSDISKVITIQDAVAVGGKNYPPIQRPSVHIFYYDGDDWLAYGKWEAIQARAPEDADFIEWSSKDNKMVMHLLAVLLRFGSVSGSSHRGSIAGSLRSESPLCNNITANESSGSIGPWLTASGIPTPQYRERLADELAVNSYFMDRSKKGMRFYWGRYNEVQKAIKKASAINQAGSWPIDIPSYCEEHIIEIFIGKSAWHNNYSERFNQVSQHYPDLVDWLSDESGNRNDTAVVWGVAKADYTFLDLQEFLDNDGQLIPKVAVQPPAPVIGRQKQRTHQDRRSLAMSLGTFLAVNLVLYLVFGSQSATYALIFAIALRLHHHLPLLSIILGSIALVPCVKAAPAMQPFPDIPFNHFSNFIQETFSPNVSLSTVLMVLFSMTENPELLNLHARQQFSLFEDENVIPASGWMRCLSLESCTD</sequence>
<feature type="region of interest" description="Disordered" evidence="1">
    <location>
        <begin position="1"/>
        <end position="20"/>
    </location>
</feature>
<evidence type="ECO:0000256" key="2">
    <source>
        <dbReference type="SAM" id="Phobius"/>
    </source>
</evidence>
<dbReference type="EMBL" id="JADNYJ010000250">
    <property type="protein sequence ID" value="KAF8872971.1"/>
    <property type="molecule type" value="Genomic_DNA"/>
</dbReference>
<keyword evidence="2" id="KW-0812">Transmembrane</keyword>
<keyword evidence="2" id="KW-0472">Membrane</keyword>
<reference evidence="3" key="1">
    <citation type="submission" date="2020-11" db="EMBL/GenBank/DDBJ databases">
        <authorList>
            <consortium name="DOE Joint Genome Institute"/>
            <person name="Ahrendt S."/>
            <person name="Riley R."/>
            <person name="Andreopoulos W."/>
            <person name="LaButti K."/>
            <person name="Pangilinan J."/>
            <person name="Ruiz-duenas F.J."/>
            <person name="Barrasa J.M."/>
            <person name="Sanchez-Garcia M."/>
            <person name="Camarero S."/>
            <person name="Miyauchi S."/>
            <person name="Serrano A."/>
            <person name="Linde D."/>
            <person name="Babiker R."/>
            <person name="Drula E."/>
            <person name="Ayuso-Fernandez I."/>
            <person name="Pacheco R."/>
            <person name="Padilla G."/>
            <person name="Ferreira P."/>
            <person name="Barriuso J."/>
            <person name="Kellner H."/>
            <person name="Castanera R."/>
            <person name="Alfaro M."/>
            <person name="Ramirez L."/>
            <person name="Pisabarro A.G."/>
            <person name="Kuo A."/>
            <person name="Tritt A."/>
            <person name="Lipzen A."/>
            <person name="He G."/>
            <person name="Yan M."/>
            <person name="Ng V."/>
            <person name="Cullen D."/>
            <person name="Martin F."/>
            <person name="Rosso M.-N."/>
            <person name="Henrissat B."/>
            <person name="Hibbett D."/>
            <person name="Martinez A.T."/>
            <person name="Grigoriev I.V."/>
        </authorList>
    </citation>
    <scope>NUCLEOTIDE SEQUENCE</scope>
    <source>
        <strain evidence="3">AH 44721</strain>
    </source>
</reference>
<evidence type="ECO:0000313" key="4">
    <source>
        <dbReference type="Proteomes" id="UP000724874"/>
    </source>
</evidence>
<gene>
    <name evidence="3" type="ORF">CPB84DRAFT_1854215</name>
</gene>